<dbReference type="PANTHER" id="PTHR20854:SF4">
    <property type="entry name" value="INOSITOL-1-MONOPHOSPHATASE-RELATED"/>
    <property type="match status" value="1"/>
</dbReference>
<keyword evidence="1" id="KW-0479">Metal-binding</keyword>
<proteinExistence type="predicted"/>
<name>A0A1J0VUT8_9NOCA</name>
<feature type="binding site" evidence="1">
    <location>
        <position position="85"/>
    </location>
    <ligand>
        <name>Mg(2+)</name>
        <dbReference type="ChEBI" id="CHEBI:18420"/>
        <label>1</label>
        <note>catalytic</note>
    </ligand>
</feature>
<reference evidence="2" key="1">
    <citation type="submission" date="2016-11" db="EMBL/GenBank/DDBJ databases">
        <authorList>
            <person name="Jaros S."/>
            <person name="Januszkiewicz K."/>
            <person name="Wedrychowicz H."/>
        </authorList>
    </citation>
    <scope>NUCLEOTIDE SEQUENCE [LARGE SCALE GENOMIC DNA]</scope>
    <source>
        <strain evidence="2">Y48</strain>
    </source>
</reference>
<dbReference type="AlphaFoldDB" id="A0A1J0VUT8"/>
<dbReference type="KEGG" id="nsl:BOX37_19750"/>
<evidence type="ECO:0000256" key="1">
    <source>
        <dbReference type="PIRSR" id="PIRSR600760-2"/>
    </source>
</evidence>
<feature type="binding site" evidence="1">
    <location>
        <position position="66"/>
    </location>
    <ligand>
        <name>Mg(2+)</name>
        <dbReference type="ChEBI" id="CHEBI:18420"/>
        <label>1</label>
        <note>catalytic</note>
    </ligand>
</feature>
<dbReference type="SUPFAM" id="SSF56655">
    <property type="entry name" value="Carbohydrate phosphatase"/>
    <property type="match status" value="1"/>
</dbReference>
<dbReference type="GO" id="GO:0007165">
    <property type="term" value="P:signal transduction"/>
    <property type="evidence" value="ECO:0007669"/>
    <property type="project" value="TreeGrafter"/>
</dbReference>
<dbReference type="Pfam" id="PF00459">
    <property type="entry name" value="Inositol_P"/>
    <property type="match status" value="1"/>
</dbReference>
<keyword evidence="1" id="KW-0460">Magnesium</keyword>
<dbReference type="Gene3D" id="3.30.540.10">
    <property type="entry name" value="Fructose-1,6-Bisphosphatase, subunit A, domain 1"/>
    <property type="match status" value="1"/>
</dbReference>
<dbReference type="Proteomes" id="UP000183810">
    <property type="component" value="Chromosome"/>
</dbReference>
<feature type="binding site" evidence="1">
    <location>
        <position position="83"/>
    </location>
    <ligand>
        <name>Mg(2+)</name>
        <dbReference type="ChEBI" id="CHEBI:18420"/>
        <label>1</label>
        <note>catalytic</note>
    </ligand>
</feature>
<protein>
    <submittedName>
        <fullName evidence="2">Phosphatase</fullName>
    </submittedName>
</protein>
<dbReference type="Gene3D" id="3.40.190.80">
    <property type="match status" value="1"/>
</dbReference>
<dbReference type="PANTHER" id="PTHR20854">
    <property type="entry name" value="INOSITOL MONOPHOSPHATASE"/>
    <property type="match status" value="1"/>
</dbReference>
<dbReference type="EMBL" id="CP018082">
    <property type="protein sequence ID" value="APE35812.1"/>
    <property type="molecule type" value="Genomic_DNA"/>
</dbReference>
<keyword evidence="3" id="KW-1185">Reference proteome</keyword>
<evidence type="ECO:0000313" key="2">
    <source>
        <dbReference type="EMBL" id="APE35812.1"/>
    </source>
</evidence>
<dbReference type="InterPro" id="IPR000760">
    <property type="entry name" value="Inositol_monophosphatase-like"/>
</dbReference>
<sequence length="260" mass="27199">MRRSDIEIAIHATEVASQVIRSAVHGPVTRFAKEADDFATQTDLDAERAILDVLAAACPTDRFVGEESGVTGAVGGERVWLIDPLCGTRNFAVGTPLVAVNVALQVRGTVRAAAVAEPFAGTVFWTAGAGAYRRHRGRDHALLPQADSHLVDVDLDHPFPWPSPARLLDAEGFAGRFHARVLSTALALVWVAAGRRAGYVTGGDLRDSVHFSSAIAVCQAAGCVVTGLGGQPLHTPPHGLIAAADESTHAELVAAVAGLR</sequence>
<dbReference type="GO" id="GO:0008934">
    <property type="term" value="F:inositol monophosphate 1-phosphatase activity"/>
    <property type="evidence" value="ECO:0007669"/>
    <property type="project" value="TreeGrafter"/>
</dbReference>
<gene>
    <name evidence="2" type="ORF">BOX37_19750</name>
</gene>
<comment type="cofactor">
    <cofactor evidence="1">
        <name>Mg(2+)</name>
        <dbReference type="ChEBI" id="CHEBI:18420"/>
    </cofactor>
</comment>
<dbReference type="OrthoDB" id="9772456at2"/>
<organism evidence="2 3">
    <name type="scientific">Nocardia mangyaensis</name>
    <dbReference type="NCBI Taxonomy" id="2213200"/>
    <lineage>
        <taxon>Bacteria</taxon>
        <taxon>Bacillati</taxon>
        <taxon>Actinomycetota</taxon>
        <taxon>Actinomycetes</taxon>
        <taxon>Mycobacteriales</taxon>
        <taxon>Nocardiaceae</taxon>
        <taxon>Nocardia</taxon>
    </lineage>
</organism>
<accession>A0A1J0VUT8</accession>
<dbReference type="CDD" id="cd01637">
    <property type="entry name" value="IMPase_like"/>
    <property type="match status" value="1"/>
</dbReference>
<dbReference type="PRINTS" id="PR00377">
    <property type="entry name" value="IMPHPHTASES"/>
</dbReference>
<evidence type="ECO:0000313" key="3">
    <source>
        <dbReference type="Proteomes" id="UP000183810"/>
    </source>
</evidence>
<dbReference type="GO" id="GO:0006020">
    <property type="term" value="P:inositol metabolic process"/>
    <property type="evidence" value="ECO:0007669"/>
    <property type="project" value="TreeGrafter"/>
</dbReference>
<dbReference type="GO" id="GO:0046872">
    <property type="term" value="F:metal ion binding"/>
    <property type="evidence" value="ECO:0007669"/>
    <property type="project" value="UniProtKB-KW"/>
</dbReference>